<accession>A0ABU7SBA8</accession>
<dbReference type="Proteomes" id="UP001339911">
    <property type="component" value="Unassembled WGS sequence"/>
</dbReference>
<organism evidence="1 2">
    <name type="scientific">Plantactinospora veratri</name>
    <dbReference type="NCBI Taxonomy" id="1436122"/>
    <lineage>
        <taxon>Bacteria</taxon>
        <taxon>Bacillati</taxon>
        <taxon>Actinomycetota</taxon>
        <taxon>Actinomycetes</taxon>
        <taxon>Micromonosporales</taxon>
        <taxon>Micromonosporaceae</taxon>
        <taxon>Plantactinospora</taxon>
    </lineage>
</organism>
<reference evidence="1 2" key="1">
    <citation type="submission" date="2024-01" db="EMBL/GenBank/DDBJ databases">
        <title>Genome insights into Plantactinospora veratri sp. nov.</title>
        <authorList>
            <person name="Wang L."/>
        </authorList>
    </citation>
    <scope>NUCLEOTIDE SEQUENCE [LARGE SCALE GENOMIC DNA]</scope>
    <source>
        <strain evidence="1 2">NEAU-FHS4</strain>
    </source>
</reference>
<dbReference type="RefSeq" id="WP_331207533.1">
    <property type="nucleotide sequence ID" value="NZ_JAZGQL010000006.1"/>
</dbReference>
<gene>
    <name evidence="1" type="ORF">V1634_10330</name>
</gene>
<evidence type="ECO:0000313" key="1">
    <source>
        <dbReference type="EMBL" id="MEE6307220.1"/>
    </source>
</evidence>
<protein>
    <submittedName>
        <fullName evidence="1">Uncharacterized protein</fullName>
    </submittedName>
</protein>
<comment type="caution">
    <text evidence="1">The sequence shown here is derived from an EMBL/GenBank/DDBJ whole genome shotgun (WGS) entry which is preliminary data.</text>
</comment>
<sequence length="75" mass="7944">MLIDCDSCTLLRGAACSGCLVSALLDQPPGQASLTADEMHAIEVFTRAGFDVEILDAPVSAPTRLASRRRGRRVA</sequence>
<proteinExistence type="predicted"/>
<name>A0ABU7SBA8_9ACTN</name>
<dbReference type="EMBL" id="JAZGQL010000006">
    <property type="protein sequence ID" value="MEE6307220.1"/>
    <property type="molecule type" value="Genomic_DNA"/>
</dbReference>
<keyword evidence="2" id="KW-1185">Reference proteome</keyword>
<evidence type="ECO:0000313" key="2">
    <source>
        <dbReference type="Proteomes" id="UP001339911"/>
    </source>
</evidence>